<comment type="caution">
    <text evidence="2">The sequence shown here is derived from an EMBL/GenBank/DDBJ whole genome shotgun (WGS) entry which is preliminary data.</text>
</comment>
<sequence>CSSGSSSSLCDDEAQRENQGGRQEVIFTLTASQKNGGSMSESGKQMQTQSLGAGVGEKDFRLSDLSVIKTIGGTKTMTFLFFVFSCSPKRPFQHESVTKPDLPIYKLPLSLVFPKCTPTSSVTSHICTQQDSDAETSRRTASATFRAHSSAEVDSALPFKLPSGKLKIGTHLMQASGSEVPVKNG</sequence>
<dbReference type="EMBL" id="MNPL01005345">
    <property type="protein sequence ID" value="OQR76078.1"/>
    <property type="molecule type" value="Genomic_DNA"/>
</dbReference>
<feature type="region of interest" description="Disordered" evidence="1">
    <location>
        <begin position="1"/>
        <end position="51"/>
    </location>
</feature>
<dbReference type="Proteomes" id="UP000192247">
    <property type="component" value="Unassembled WGS sequence"/>
</dbReference>
<evidence type="ECO:0000313" key="2">
    <source>
        <dbReference type="EMBL" id="OQR76078.1"/>
    </source>
</evidence>
<feature type="compositionally biased region" description="Polar residues" evidence="1">
    <location>
        <begin position="29"/>
        <end position="51"/>
    </location>
</feature>
<protein>
    <submittedName>
        <fullName evidence="2">Uncharacterized protein</fullName>
    </submittedName>
</protein>
<evidence type="ECO:0000256" key="1">
    <source>
        <dbReference type="SAM" id="MobiDB-lite"/>
    </source>
</evidence>
<dbReference type="AlphaFoldDB" id="A0A1V9XRT9"/>
<gene>
    <name evidence="2" type="ORF">BIW11_08002</name>
</gene>
<name>A0A1V9XRT9_9ACAR</name>
<feature type="non-terminal residue" evidence="2">
    <location>
        <position position="1"/>
    </location>
</feature>
<accession>A0A1V9XRT9</accession>
<evidence type="ECO:0000313" key="3">
    <source>
        <dbReference type="Proteomes" id="UP000192247"/>
    </source>
</evidence>
<organism evidence="2 3">
    <name type="scientific">Tropilaelaps mercedesae</name>
    <dbReference type="NCBI Taxonomy" id="418985"/>
    <lineage>
        <taxon>Eukaryota</taxon>
        <taxon>Metazoa</taxon>
        <taxon>Ecdysozoa</taxon>
        <taxon>Arthropoda</taxon>
        <taxon>Chelicerata</taxon>
        <taxon>Arachnida</taxon>
        <taxon>Acari</taxon>
        <taxon>Parasitiformes</taxon>
        <taxon>Mesostigmata</taxon>
        <taxon>Gamasina</taxon>
        <taxon>Dermanyssoidea</taxon>
        <taxon>Laelapidae</taxon>
        <taxon>Tropilaelaps</taxon>
    </lineage>
</organism>
<dbReference type="InParanoid" id="A0A1V9XRT9"/>
<reference evidence="2 3" key="1">
    <citation type="journal article" date="2017" name="Gigascience">
        <title>Draft genome of the honey bee ectoparasitic mite, Tropilaelaps mercedesae, is shaped by the parasitic life history.</title>
        <authorList>
            <person name="Dong X."/>
            <person name="Armstrong S.D."/>
            <person name="Xia D."/>
            <person name="Makepeace B.L."/>
            <person name="Darby A.C."/>
            <person name="Kadowaki T."/>
        </authorList>
    </citation>
    <scope>NUCLEOTIDE SEQUENCE [LARGE SCALE GENOMIC DNA]</scope>
    <source>
        <strain evidence="2">Wuxi-XJTLU</strain>
    </source>
</reference>
<keyword evidence="3" id="KW-1185">Reference proteome</keyword>
<proteinExistence type="predicted"/>